<protein>
    <submittedName>
        <fullName evidence="1">28893_t:CDS:1</fullName>
    </submittedName>
</protein>
<organism evidence="1 2">
    <name type="scientific">Gigaspora margarita</name>
    <dbReference type="NCBI Taxonomy" id="4874"/>
    <lineage>
        <taxon>Eukaryota</taxon>
        <taxon>Fungi</taxon>
        <taxon>Fungi incertae sedis</taxon>
        <taxon>Mucoromycota</taxon>
        <taxon>Glomeromycotina</taxon>
        <taxon>Glomeromycetes</taxon>
        <taxon>Diversisporales</taxon>
        <taxon>Gigasporaceae</taxon>
        <taxon>Gigaspora</taxon>
    </lineage>
</organism>
<comment type="caution">
    <text evidence="1">The sequence shown here is derived from an EMBL/GenBank/DDBJ whole genome shotgun (WGS) entry which is preliminary data.</text>
</comment>
<keyword evidence="2" id="KW-1185">Reference proteome</keyword>
<evidence type="ECO:0000313" key="2">
    <source>
        <dbReference type="Proteomes" id="UP000789901"/>
    </source>
</evidence>
<proteinExistence type="predicted"/>
<dbReference type="EMBL" id="CAJVQB010001925">
    <property type="protein sequence ID" value="CAG8555984.1"/>
    <property type="molecule type" value="Genomic_DNA"/>
</dbReference>
<accession>A0ABN7UDN0</accession>
<reference evidence="1 2" key="1">
    <citation type="submission" date="2021-06" db="EMBL/GenBank/DDBJ databases">
        <authorList>
            <person name="Kallberg Y."/>
            <person name="Tangrot J."/>
            <person name="Rosling A."/>
        </authorList>
    </citation>
    <scope>NUCLEOTIDE SEQUENCE [LARGE SCALE GENOMIC DNA]</scope>
    <source>
        <strain evidence="1 2">120-4 pot B 10/14</strain>
    </source>
</reference>
<dbReference type="Proteomes" id="UP000789901">
    <property type="component" value="Unassembled WGS sequence"/>
</dbReference>
<name>A0ABN7UDN0_GIGMA</name>
<evidence type="ECO:0000313" key="1">
    <source>
        <dbReference type="EMBL" id="CAG8555984.1"/>
    </source>
</evidence>
<gene>
    <name evidence="1" type="ORF">GMARGA_LOCUS4788</name>
</gene>
<sequence>MINETGYSTPILPTIIVGLGCGNCVFNSPVSGACNGYYVLTGKKRCCAVTMANENGFKD</sequence>